<dbReference type="Gene3D" id="1.20.1260.10">
    <property type="match status" value="1"/>
</dbReference>
<dbReference type="Pfam" id="PF03713">
    <property type="entry name" value="DUF305"/>
    <property type="match status" value="1"/>
</dbReference>
<dbReference type="PANTHER" id="PTHR36933">
    <property type="entry name" value="SLL0788 PROTEIN"/>
    <property type="match status" value="1"/>
</dbReference>
<sequence>MGGAAMVALDQMPRIVVPPGSEKSSGTPSAQSAAGPRDMAVHHQQAVEMLFIVRDRTGDEDVRRLAYDIAQTQANQRGMLLGWLDLWSLSKTSVDGHMTWVKRGDSGHSGQEIKDVSLTPGMATNANSTNSAGQRAWRPRFSASNCSPTITWGEPT</sequence>
<comment type="caution">
    <text evidence="3">The sequence shown here is derived from an EMBL/GenBank/DDBJ whole genome shotgun (WGS) entry which is preliminary data.</text>
</comment>
<accession>A0ABP6QNA7</accession>
<dbReference type="Proteomes" id="UP001500728">
    <property type="component" value="Unassembled WGS sequence"/>
</dbReference>
<evidence type="ECO:0000313" key="4">
    <source>
        <dbReference type="Proteomes" id="UP001500728"/>
    </source>
</evidence>
<reference evidence="4" key="1">
    <citation type="journal article" date="2019" name="Int. J. Syst. Evol. Microbiol.">
        <title>The Global Catalogue of Microorganisms (GCM) 10K type strain sequencing project: providing services to taxonomists for standard genome sequencing and annotation.</title>
        <authorList>
            <consortium name="The Broad Institute Genomics Platform"/>
            <consortium name="The Broad Institute Genome Sequencing Center for Infectious Disease"/>
            <person name="Wu L."/>
            <person name="Ma J."/>
        </authorList>
    </citation>
    <scope>NUCLEOTIDE SEQUENCE [LARGE SCALE GENOMIC DNA]</scope>
    <source>
        <strain evidence="4">JCM 9381</strain>
    </source>
</reference>
<dbReference type="InterPro" id="IPR012347">
    <property type="entry name" value="Ferritin-like"/>
</dbReference>
<evidence type="ECO:0000256" key="1">
    <source>
        <dbReference type="SAM" id="MobiDB-lite"/>
    </source>
</evidence>
<name>A0ABP6QNA7_9ACTN</name>
<evidence type="ECO:0000259" key="2">
    <source>
        <dbReference type="Pfam" id="PF03713"/>
    </source>
</evidence>
<feature type="compositionally biased region" description="Polar residues" evidence="1">
    <location>
        <begin position="22"/>
        <end position="32"/>
    </location>
</feature>
<dbReference type="PANTHER" id="PTHR36933:SF1">
    <property type="entry name" value="SLL0788 PROTEIN"/>
    <property type="match status" value="1"/>
</dbReference>
<dbReference type="EMBL" id="BAAAUW010000001">
    <property type="protein sequence ID" value="GAA3245420.1"/>
    <property type="molecule type" value="Genomic_DNA"/>
</dbReference>
<dbReference type="InterPro" id="IPR005183">
    <property type="entry name" value="DUF305_CopM-like"/>
</dbReference>
<proteinExistence type="predicted"/>
<feature type="domain" description="DUF305" evidence="2">
    <location>
        <begin position="37"/>
        <end position="129"/>
    </location>
</feature>
<evidence type="ECO:0000313" key="3">
    <source>
        <dbReference type="EMBL" id="GAA3245420.1"/>
    </source>
</evidence>
<keyword evidence="4" id="KW-1185">Reference proteome</keyword>
<organism evidence="3 4">
    <name type="scientific">Streptomyces labedae</name>
    <dbReference type="NCBI Taxonomy" id="285569"/>
    <lineage>
        <taxon>Bacteria</taxon>
        <taxon>Bacillati</taxon>
        <taxon>Actinomycetota</taxon>
        <taxon>Actinomycetes</taxon>
        <taxon>Kitasatosporales</taxon>
        <taxon>Streptomycetaceae</taxon>
        <taxon>Streptomyces</taxon>
    </lineage>
</organism>
<feature type="region of interest" description="Disordered" evidence="1">
    <location>
        <begin position="1"/>
        <end position="37"/>
    </location>
</feature>
<protein>
    <recommendedName>
        <fullName evidence="2">DUF305 domain-containing protein</fullName>
    </recommendedName>
</protein>
<gene>
    <name evidence="3" type="ORF">GCM10010469_00480</name>
</gene>